<dbReference type="EMBL" id="JAUIRO010000008">
    <property type="protein sequence ID" value="KAK0703296.1"/>
    <property type="molecule type" value="Genomic_DNA"/>
</dbReference>
<feature type="region of interest" description="Disordered" evidence="1">
    <location>
        <begin position="1"/>
        <end position="33"/>
    </location>
</feature>
<sequence length="335" mass="38838">PTRTTPPRATEAKRRKNNNPEPRSGRRKRKPATLWSDEESAQLMLWFLDCTRLRYFAAERSYRQAWDHVLEQSSQLWPQKLLTKDTISTKYFYEKKRWRALNELMTSGTSFTPDGLPDVSDEVWERYWARNGRRNRWLATKPIGDYDVYAEVFKDDRSTGEWIREPADIIRARNEQQEEETNQSGDAEDEEEVDEQGSPAPASQPRPARLTSTQQRRLDTDPDLHHARPVNTIQPEAAIVVPRQAQRGREKQTEATRLADGMIEAAAIVAAPKPVGAEDVAMAMEDIERRYKSSLTLDNLFNCSEYLCRWPVKATIYLRAGPELKARYLKEWKKG</sequence>
<keyword evidence="3" id="KW-1185">Reference proteome</keyword>
<reference evidence="2" key="1">
    <citation type="submission" date="2023-06" db="EMBL/GenBank/DDBJ databases">
        <title>Genome-scale phylogeny and comparative genomics of the fungal order Sordariales.</title>
        <authorList>
            <consortium name="Lawrence Berkeley National Laboratory"/>
            <person name="Hensen N."/>
            <person name="Bonometti L."/>
            <person name="Westerberg I."/>
            <person name="Brannstrom I.O."/>
            <person name="Guillou S."/>
            <person name="Cros-Aarteil S."/>
            <person name="Calhoun S."/>
            <person name="Haridas S."/>
            <person name="Kuo A."/>
            <person name="Mondo S."/>
            <person name="Pangilinan J."/>
            <person name="Riley R."/>
            <person name="LaButti K."/>
            <person name="Andreopoulos B."/>
            <person name="Lipzen A."/>
            <person name="Chen C."/>
            <person name="Yanf M."/>
            <person name="Daum C."/>
            <person name="Ng V."/>
            <person name="Clum A."/>
            <person name="Steindorff A."/>
            <person name="Ohm R."/>
            <person name="Martin F."/>
            <person name="Silar P."/>
            <person name="Natvig D."/>
            <person name="Lalanne C."/>
            <person name="Gautier V."/>
            <person name="Ament-velasquez S.L."/>
            <person name="Kruys A."/>
            <person name="Hutchinson M.I."/>
            <person name="Powell A.J."/>
            <person name="Barry K."/>
            <person name="Miller A.N."/>
            <person name="Grigoriev I.V."/>
            <person name="Debuchy R."/>
            <person name="Gladieux P."/>
            <person name="Thoren M.H."/>
            <person name="Johannesson H."/>
        </authorList>
    </citation>
    <scope>NUCLEOTIDE SEQUENCE</scope>
    <source>
        <strain evidence="2">SMH2392-1A</strain>
    </source>
</reference>
<feature type="region of interest" description="Disordered" evidence="1">
    <location>
        <begin position="173"/>
        <end position="230"/>
    </location>
</feature>
<feature type="non-terminal residue" evidence="2">
    <location>
        <position position="1"/>
    </location>
</feature>
<name>A0AA40DJ66_9PEZI</name>
<dbReference type="GeneID" id="85319023"/>
<gene>
    <name evidence="2" type="ORF">B0T26DRAFT_601917</name>
</gene>
<evidence type="ECO:0000313" key="2">
    <source>
        <dbReference type="EMBL" id="KAK0703296.1"/>
    </source>
</evidence>
<evidence type="ECO:0008006" key="4">
    <source>
        <dbReference type="Google" id="ProtNLM"/>
    </source>
</evidence>
<dbReference type="AlphaFoldDB" id="A0AA40DJ66"/>
<dbReference type="RefSeq" id="XP_060290155.1">
    <property type="nucleotide sequence ID" value="XM_060435753.1"/>
</dbReference>
<feature type="compositionally biased region" description="Low complexity" evidence="1">
    <location>
        <begin position="198"/>
        <end position="209"/>
    </location>
</feature>
<feature type="compositionally biased region" description="Acidic residues" evidence="1">
    <location>
        <begin position="177"/>
        <end position="195"/>
    </location>
</feature>
<dbReference type="Proteomes" id="UP001172101">
    <property type="component" value="Unassembled WGS sequence"/>
</dbReference>
<feature type="compositionally biased region" description="Basic and acidic residues" evidence="1">
    <location>
        <begin position="216"/>
        <end position="226"/>
    </location>
</feature>
<feature type="non-terminal residue" evidence="2">
    <location>
        <position position="335"/>
    </location>
</feature>
<accession>A0AA40DJ66</accession>
<organism evidence="2 3">
    <name type="scientific">Lasiosphaeria miniovina</name>
    <dbReference type="NCBI Taxonomy" id="1954250"/>
    <lineage>
        <taxon>Eukaryota</taxon>
        <taxon>Fungi</taxon>
        <taxon>Dikarya</taxon>
        <taxon>Ascomycota</taxon>
        <taxon>Pezizomycotina</taxon>
        <taxon>Sordariomycetes</taxon>
        <taxon>Sordariomycetidae</taxon>
        <taxon>Sordariales</taxon>
        <taxon>Lasiosphaeriaceae</taxon>
        <taxon>Lasiosphaeria</taxon>
    </lineage>
</organism>
<protein>
    <recommendedName>
        <fullName evidence="4">Myb/SANT-like domain-containing protein</fullName>
    </recommendedName>
</protein>
<evidence type="ECO:0000313" key="3">
    <source>
        <dbReference type="Proteomes" id="UP001172101"/>
    </source>
</evidence>
<proteinExistence type="predicted"/>
<evidence type="ECO:0000256" key="1">
    <source>
        <dbReference type="SAM" id="MobiDB-lite"/>
    </source>
</evidence>
<comment type="caution">
    <text evidence="2">The sequence shown here is derived from an EMBL/GenBank/DDBJ whole genome shotgun (WGS) entry which is preliminary data.</text>
</comment>